<keyword evidence="4" id="KW-1185">Reference proteome</keyword>
<dbReference type="Gene3D" id="3.40.50.2300">
    <property type="match status" value="1"/>
</dbReference>
<dbReference type="AlphaFoldDB" id="A0A1T5LWA4"/>
<keyword evidence="1" id="KW-0597">Phosphoprotein</keyword>
<gene>
    <name evidence="3" type="ORF">SAMN06296058_3210</name>
</gene>
<dbReference type="Proteomes" id="UP000190341">
    <property type="component" value="Unassembled WGS sequence"/>
</dbReference>
<proteinExistence type="predicted"/>
<dbReference type="STRING" id="428993.SAMN06296058_3210"/>
<feature type="domain" description="Response regulatory" evidence="2">
    <location>
        <begin position="8"/>
        <end position="119"/>
    </location>
</feature>
<dbReference type="InterPro" id="IPR011006">
    <property type="entry name" value="CheY-like_superfamily"/>
</dbReference>
<dbReference type="InterPro" id="IPR001789">
    <property type="entry name" value="Sig_transdc_resp-reg_receiver"/>
</dbReference>
<name>A0A1T5LWA4_9GAMM</name>
<dbReference type="SUPFAM" id="SSF52172">
    <property type="entry name" value="CheY-like"/>
    <property type="match status" value="1"/>
</dbReference>
<sequence length="134" mass="13957">MGPLTGKCVLLVEDNYLLASALQDAMEQLGAEVLGPYAHVAPALLGIQQAKHVDAGLLDINLGNEQSFPVADALGQLGVPTLLLTGYDSSALPAQYRELPCLQKPVNLAAMLAALAQMGIGGEMETPAAKPTRH</sequence>
<protein>
    <submittedName>
        <fullName evidence="3">CheY chemotaxis protein or a CheY-like REC (Receiver) domain</fullName>
    </submittedName>
</protein>
<dbReference type="OrthoDB" id="582170at2"/>
<evidence type="ECO:0000259" key="2">
    <source>
        <dbReference type="PROSITE" id="PS50110"/>
    </source>
</evidence>
<dbReference type="EMBL" id="FUZV01000002">
    <property type="protein sequence ID" value="SKC80114.1"/>
    <property type="molecule type" value="Genomic_DNA"/>
</dbReference>
<reference evidence="3 4" key="1">
    <citation type="submission" date="2017-02" db="EMBL/GenBank/DDBJ databases">
        <authorList>
            <person name="Peterson S.W."/>
        </authorList>
    </citation>
    <scope>NUCLEOTIDE SEQUENCE [LARGE SCALE GENOMIC DNA]</scope>
    <source>
        <strain evidence="3 4">P15</strain>
    </source>
</reference>
<evidence type="ECO:0000313" key="4">
    <source>
        <dbReference type="Proteomes" id="UP000190341"/>
    </source>
</evidence>
<evidence type="ECO:0000313" key="3">
    <source>
        <dbReference type="EMBL" id="SKC80114.1"/>
    </source>
</evidence>
<accession>A0A1T5LWA4</accession>
<evidence type="ECO:0000256" key="1">
    <source>
        <dbReference type="PROSITE-ProRule" id="PRU00169"/>
    </source>
</evidence>
<dbReference type="RefSeq" id="WP_079725614.1">
    <property type="nucleotide sequence ID" value="NZ_BMCL01000001.1"/>
</dbReference>
<organism evidence="3 4">
    <name type="scientific">Pseudoxanthomonas indica</name>
    <dbReference type="NCBI Taxonomy" id="428993"/>
    <lineage>
        <taxon>Bacteria</taxon>
        <taxon>Pseudomonadati</taxon>
        <taxon>Pseudomonadota</taxon>
        <taxon>Gammaproteobacteria</taxon>
        <taxon>Lysobacterales</taxon>
        <taxon>Lysobacteraceae</taxon>
        <taxon>Pseudoxanthomonas</taxon>
    </lineage>
</organism>
<dbReference type="GO" id="GO:0000160">
    <property type="term" value="P:phosphorelay signal transduction system"/>
    <property type="evidence" value="ECO:0007669"/>
    <property type="project" value="InterPro"/>
</dbReference>
<dbReference type="PROSITE" id="PS50110">
    <property type="entry name" value="RESPONSE_REGULATORY"/>
    <property type="match status" value="1"/>
</dbReference>
<feature type="modified residue" description="4-aspartylphosphate" evidence="1">
    <location>
        <position position="59"/>
    </location>
</feature>
<dbReference type="SMART" id="SM00448">
    <property type="entry name" value="REC"/>
    <property type="match status" value="1"/>
</dbReference>